<dbReference type="RefSeq" id="WP_046765188.1">
    <property type="nucleotide sequence ID" value="NZ_LBIC01000009.1"/>
</dbReference>
<dbReference type="Gene3D" id="3.40.50.1820">
    <property type="entry name" value="alpha/beta hydrolase"/>
    <property type="match status" value="2"/>
</dbReference>
<comment type="caution">
    <text evidence="3">The sequence shown here is derived from an EMBL/GenBank/DDBJ whole genome shotgun (WGS) entry which is preliminary data.</text>
</comment>
<dbReference type="GO" id="GO:0016787">
    <property type="term" value="F:hydrolase activity"/>
    <property type="evidence" value="ECO:0007669"/>
    <property type="project" value="UniProtKB-KW"/>
</dbReference>
<gene>
    <name evidence="3" type="ORF">YP76_19200</name>
</gene>
<dbReference type="Proteomes" id="UP000033874">
    <property type="component" value="Unassembled WGS sequence"/>
</dbReference>
<keyword evidence="4" id="KW-1185">Reference proteome</keyword>
<keyword evidence="1 3" id="KW-0378">Hydrolase</keyword>
<evidence type="ECO:0000313" key="4">
    <source>
        <dbReference type="Proteomes" id="UP000033874"/>
    </source>
</evidence>
<protein>
    <submittedName>
        <fullName evidence="3">Alpha/beta hydrolase</fullName>
    </submittedName>
</protein>
<dbReference type="GO" id="GO:0016020">
    <property type="term" value="C:membrane"/>
    <property type="evidence" value="ECO:0007669"/>
    <property type="project" value="TreeGrafter"/>
</dbReference>
<proteinExistence type="predicted"/>
<sequence length="517" mass="55644">MTITRHFIRVGNRRVHYRKAGSGPTLLMVHQSPRSSAEYEPLMRKWAQHFTCIAPDTPGFGQSDALPGNPDIEAFSAALVGLLDALGIQKTAAYGFHSGGIILVGAVKRHPERFTALATGGYAVWTPEEMAIFDKDYLPPFQPSGYGEHLTWLWNRIIEQTWFFPWFDVRDGARISVAHDDPVKTDAVIRDMLDSGDAYRAGYGAVLRAPRDIPATDAETIPVLIAAYNGDPLQAHIARLGAMPPSWRAEAVATPADLEDACLAHLRAADALPCPAIAESQDGGFVHVDSAGFSGLIHWQGNPEAETVLIHAPGRAAELLDSGDALAIDLPGHGLSDDWQPSFAPDMESWTAIAAAIISGISKAKAPTIIGEGFSALLAAKVATQVGARGWGAVDAHLPLPENASLWAEKAIPDQTPDRHGAYLNAAWNAVRAGHFFWPWFEAKAAHAVPFTATDIAPEALAIEHRSLIRARAGRALLTVLASADRDALIAAAPAPLKWERADWAQARADIWSPQGF</sequence>
<dbReference type="PANTHER" id="PTHR43798:SF31">
    <property type="entry name" value="AB HYDROLASE SUPERFAMILY PROTEIN YCLE"/>
    <property type="match status" value="1"/>
</dbReference>
<dbReference type="PATRIC" id="fig|56193.3.peg.4042"/>
<dbReference type="SUPFAM" id="SSF53474">
    <property type="entry name" value="alpha/beta-Hydrolases"/>
    <property type="match status" value="2"/>
</dbReference>
<dbReference type="STRING" id="56193.YP76_19200"/>
<dbReference type="InterPro" id="IPR029058">
    <property type="entry name" value="AB_hydrolase_fold"/>
</dbReference>
<dbReference type="EMBL" id="LBIC01000009">
    <property type="protein sequence ID" value="KKW90688.1"/>
    <property type="molecule type" value="Genomic_DNA"/>
</dbReference>
<reference evidence="3 4" key="1">
    <citation type="submission" date="2015-04" db="EMBL/GenBank/DDBJ databases">
        <title>Genome sequence of aromatic hydrocarbons-degrading Sphingobium chungbukense DJ77.</title>
        <authorList>
            <person name="Kim Y.-C."/>
            <person name="Chae J.-C."/>
        </authorList>
    </citation>
    <scope>NUCLEOTIDE SEQUENCE [LARGE SCALE GENOMIC DNA]</scope>
    <source>
        <strain evidence="3 4">DJ77</strain>
    </source>
</reference>
<dbReference type="InterPro" id="IPR050266">
    <property type="entry name" value="AB_hydrolase_sf"/>
</dbReference>
<feature type="domain" description="AB hydrolase-1" evidence="2">
    <location>
        <begin position="24"/>
        <end position="119"/>
    </location>
</feature>
<accession>A0A0M3AL66</accession>
<dbReference type="Pfam" id="PF00561">
    <property type="entry name" value="Abhydrolase_1"/>
    <property type="match status" value="1"/>
</dbReference>
<name>A0A0M3AL66_9SPHN</name>
<dbReference type="InterPro" id="IPR000073">
    <property type="entry name" value="AB_hydrolase_1"/>
</dbReference>
<dbReference type="AlphaFoldDB" id="A0A0M3AL66"/>
<evidence type="ECO:0000259" key="2">
    <source>
        <dbReference type="Pfam" id="PF00561"/>
    </source>
</evidence>
<evidence type="ECO:0000313" key="3">
    <source>
        <dbReference type="EMBL" id="KKW90688.1"/>
    </source>
</evidence>
<organism evidence="3 4">
    <name type="scientific">Sphingobium chungbukense</name>
    <dbReference type="NCBI Taxonomy" id="56193"/>
    <lineage>
        <taxon>Bacteria</taxon>
        <taxon>Pseudomonadati</taxon>
        <taxon>Pseudomonadota</taxon>
        <taxon>Alphaproteobacteria</taxon>
        <taxon>Sphingomonadales</taxon>
        <taxon>Sphingomonadaceae</taxon>
        <taxon>Sphingobium</taxon>
    </lineage>
</organism>
<evidence type="ECO:0000256" key="1">
    <source>
        <dbReference type="ARBA" id="ARBA00022801"/>
    </source>
</evidence>
<dbReference type="PANTHER" id="PTHR43798">
    <property type="entry name" value="MONOACYLGLYCEROL LIPASE"/>
    <property type="match status" value="1"/>
</dbReference>